<keyword evidence="3" id="KW-0328">Glycosyltransferase</keyword>
<dbReference type="InterPro" id="IPR038063">
    <property type="entry name" value="Transpep_catalytic_dom"/>
</dbReference>
<evidence type="ECO:0000313" key="12">
    <source>
        <dbReference type="EMBL" id="PVH29210.1"/>
    </source>
</evidence>
<keyword evidence="13" id="KW-1185">Reference proteome</keyword>
<feature type="signal peptide" evidence="10">
    <location>
        <begin position="1"/>
        <end position="30"/>
    </location>
</feature>
<accession>A0A2T8HUS8</accession>
<evidence type="ECO:0000256" key="7">
    <source>
        <dbReference type="ARBA" id="ARBA00022984"/>
    </source>
</evidence>
<feature type="chain" id="PRO_5015539500" description="L,D-TPase catalytic domain-containing protein" evidence="10">
    <location>
        <begin position="31"/>
        <end position="189"/>
    </location>
</feature>
<keyword evidence="8 9" id="KW-0961">Cell wall biogenesis/degradation</keyword>
<reference evidence="12 13" key="1">
    <citation type="submission" date="2018-04" db="EMBL/GenBank/DDBJ databases">
        <title>Pararhodobacter oceanense sp. nov., isolated from marine intertidal sediment.</title>
        <authorList>
            <person name="Wang X.-L."/>
            <person name="Du Z.-J."/>
        </authorList>
    </citation>
    <scope>NUCLEOTIDE SEQUENCE [LARGE SCALE GENOMIC DNA]</scope>
    <source>
        <strain evidence="12 13">AM505</strain>
    </source>
</reference>
<evidence type="ECO:0000256" key="8">
    <source>
        <dbReference type="ARBA" id="ARBA00023316"/>
    </source>
</evidence>
<dbReference type="GO" id="GO:0005576">
    <property type="term" value="C:extracellular region"/>
    <property type="evidence" value="ECO:0007669"/>
    <property type="project" value="TreeGrafter"/>
</dbReference>
<keyword evidence="10" id="KW-0732">Signal</keyword>
<dbReference type="SUPFAM" id="SSF141523">
    <property type="entry name" value="L,D-transpeptidase catalytic domain-like"/>
    <property type="match status" value="1"/>
</dbReference>
<dbReference type="UniPathway" id="UPA00219"/>
<evidence type="ECO:0000256" key="10">
    <source>
        <dbReference type="SAM" id="SignalP"/>
    </source>
</evidence>
<gene>
    <name evidence="12" type="ORF">DDE20_09350</name>
</gene>
<comment type="pathway">
    <text evidence="1 9">Cell wall biogenesis; peptidoglycan biosynthesis.</text>
</comment>
<evidence type="ECO:0000256" key="4">
    <source>
        <dbReference type="ARBA" id="ARBA00022679"/>
    </source>
</evidence>
<evidence type="ECO:0000256" key="1">
    <source>
        <dbReference type="ARBA" id="ARBA00004752"/>
    </source>
</evidence>
<evidence type="ECO:0000256" key="9">
    <source>
        <dbReference type="PROSITE-ProRule" id="PRU01373"/>
    </source>
</evidence>
<dbReference type="CDD" id="cd16913">
    <property type="entry name" value="YkuD_like"/>
    <property type="match status" value="1"/>
</dbReference>
<organism evidence="12 13">
    <name type="scientific">Pararhodobacter oceanensis</name>
    <dbReference type="NCBI Taxonomy" id="2172121"/>
    <lineage>
        <taxon>Bacteria</taxon>
        <taxon>Pseudomonadati</taxon>
        <taxon>Pseudomonadota</taxon>
        <taxon>Alphaproteobacteria</taxon>
        <taxon>Rhodobacterales</taxon>
        <taxon>Paracoccaceae</taxon>
        <taxon>Pararhodobacter</taxon>
    </lineage>
</organism>
<sequence length="189" mass="21271">MTQSLISRRAVLTAGAAALAMPALSLRAKAEDLPQVTRHNVMGFRAQDWRPYFDTLARGAILCDMDSRVLHFWGADGSYRLYPSTVPISEDYTRRGYTEITLKRRNPVWIPTPSMRAENPDLPARIEAGPLNPMGTRALNLTWQYYRVHGTDNIEKIGRRASSGCIGLHNHHVEELFEQVMVGTPVLLI</sequence>
<dbReference type="GO" id="GO:0016757">
    <property type="term" value="F:glycosyltransferase activity"/>
    <property type="evidence" value="ECO:0007669"/>
    <property type="project" value="UniProtKB-KW"/>
</dbReference>
<dbReference type="Gene3D" id="2.40.440.10">
    <property type="entry name" value="L,D-transpeptidase catalytic domain-like"/>
    <property type="match status" value="1"/>
</dbReference>
<dbReference type="GO" id="GO:0008360">
    <property type="term" value="P:regulation of cell shape"/>
    <property type="evidence" value="ECO:0007669"/>
    <property type="project" value="UniProtKB-UniRule"/>
</dbReference>
<dbReference type="PANTHER" id="PTHR30582:SF24">
    <property type="entry name" value="L,D-TRANSPEPTIDASE ERFK_SRFK-RELATED"/>
    <property type="match status" value="1"/>
</dbReference>
<keyword evidence="6 9" id="KW-0133">Cell shape</keyword>
<dbReference type="RefSeq" id="WP_116558206.1">
    <property type="nucleotide sequence ID" value="NZ_QDKM01000003.1"/>
</dbReference>
<dbReference type="PROSITE" id="PS51318">
    <property type="entry name" value="TAT"/>
    <property type="match status" value="1"/>
</dbReference>
<feature type="domain" description="L,D-TPase catalytic" evidence="11">
    <location>
        <begin position="59"/>
        <end position="189"/>
    </location>
</feature>
<evidence type="ECO:0000256" key="5">
    <source>
        <dbReference type="ARBA" id="ARBA00022801"/>
    </source>
</evidence>
<dbReference type="AlphaFoldDB" id="A0A2T8HUS8"/>
<dbReference type="OrthoDB" id="9795305at2"/>
<name>A0A2T8HUS8_9RHOB</name>
<evidence type="ECO:0000256" key="3">
    <source>
        <dbReference type="ARBA" id="ARBA00022676"/>
    </source>
</evidence>
<evidence type="ECO:0000259" key="11">
    <source>
        <dbReference type="PROSITE" id="PS52029"/>
    </source>
</evidence>
<comment type="similarity">
    <text evidence="2">Belongs to the YkuD family.</text>
</comment>
<evidence type="ECO:0000256" key="6">
    <source>
        <dbReference type="ARBA" id="ARBA00022960"/>
    </source>
</evidence>
<feature type="active site" description="Nucleophile" evidence="9">
    <location>
        <position position="165"/>
    </location>
</feature>
<keyword evidence="5" id="KW-0378">Hydrolase</keyword>
<dbReference type="GO" id="GO:0071972">
    <property type="term" value="F:peptidoglycan L,D-transpeptidase activity"/>
    <property type="evidence" value="ECO:0007669"/>
    <property type="project" value="TreeGrafter"/>
</dbReference>
<dbReference type="Pfam" id="PF03734">
    <property type="entry name" value="YkuD"/>
    <property type="match status" value="1"/>
</dbReference>
<dbReference type="GO" id="GO:0018104">
    <property type="term" value="P:peptidoglycan-protein cross-linking"/>
    <property type="evidence" value="ECO:0007669"/>
    <property type="project" value="TreeGrafter"/>
</dbReference>
<dbReference type="GO" id="GO:0071555">
    <property type="term" value="P:cell wall organization"/>
    <property type="evidence" value="ECO:0007669"/>
    <property type="project" value="UniProtKB-UniRule"/>
</dbReference>
<keyword evidence="7 9" id="KW-0573">Peptidoglycan synthesis</keyword>
<evidence type="ECO:0000313" key="13">
    <source>
        <dbReference type="Proteomes" id="UP000245911"/>
    </source>
</evidence>
<dbReference type="Proteomes" id="UP000245911">
    <property type="component" value="Unassembled WGS sequence"/>
</dbReference>
<dbReference type="InterPro" id="IPR005490">
    <property type="entry name" value="LD_TPept_cat_dom"/>
</dbReference>
<feature type="active site" description="Proton donor/acceptor" evidence="9">
    <location>
        <position position="149"/>
    </location>
</feature>
<protein>
    <recommendedName>
        <fullName evidence="11">L,D-TPase catalytic domain-containing protein</fullName>
    </recommendedName>
</protein>
<dbReference type="InterPro" id="IPR050979">
    <property type="entry name" value="LD-transpeptidase"/>
</dbReference>
<dbReference type="EMBL" id="QDKM01000003">
    <property type="protein sequence ID" value="PVH29210.1"/>
    <property type="molecule type" value="Genomic_DNA"/>
</dbReference>
<comment type="caution">
    <text evidence="12">The sequence shown here is derived from an EMBL/GenBank/DDBJ whole genome shotgun (WGS) entry which is preliminary data.</text>
</comment>
<evidence type="ECO:0000256" key="2">
    <source>
        <dbReference type="ARBA" id="ARBA00005992"/>
    </source>
</evidence>
<dbReference type="InterPro" id="IPR006311">
    <property type="entry name" value="TAT_signal"/>
</dbReference>
<proteinExistence type="inferred from homology"/>
<keyword evidence="4" id="KW-0808">Transferase</keyword>
<dbReference type="PANTHER" id="PTHR30582">
    <property type="entry name" value="L,D-TRANSPEPTIDASE"/>
    <property type="match status" value="1"/>
</dbReference>
<dbReference type="PROSITE" id="PS52029">
    <property type="entry name" value="LD_TPASE"/>
    <property type="match status" value="1"/>
</dbReference>